<dbReference type="Pfam" id="PF05154">
    <property type="entry name" value="TM2"/>
    <property type="match status" value="1"/>
</dbReference>
<evidence type="ECO:0000256" key="1">
    <source>
        <dbReference type="ARBA" id="ARBA00004141"/>
    </source>
</evidence>
<name>A0A9D1T0R2_9FIRM</name>
<keyword evidence="4 5" id="KW-0472">Membrane</keyword>
<evidence type="ECO:0000256" key="4">
    <source>
        <dbReference type="ARBA" id="ARBA00023136"/>
    </source>
</evidence>
<accession>A0A9D1T0R2</accession>
<dbReference type="GO" id="GO:0016020">
    <property type="term" value="C:membrane"/>
    <property type="evidence" value="ECO:0007669"/>
    <property type="project" value="UniProtKB-SubCell"/>
</dbReference>
<dbReference type="AlphaFoldDB" id="A0A9D1T0R2"/>
<dbReference type="Proteomes" id="UP000886743">
    <property type="component" value="Unassembled WGS sequence"/>
</dbReference>
<evidence type="ECO:0000313" key="8">
    <source>
        <dbReference type="EMBL" id="HIV02951.1"/>
    </source>
</evidence>
<dbReference type="InterPro" id="IPR007829">
    <property type="entry name" value="TM2"/>
</dbReference>
<evidence type="ECO:0000313" key="9">
    <source>
        <dbReference type="Proteomes" id="UP000886743"/>
    </source>
</evidence>
<dbReference type="Pfam" id="PF13240">
    <property type="entry name" value="Zn_Ribbon_1"/>
    <property type="match status" value="1"/>
</dbReference>
<evidence type="ECO:0000259" key="6">
    <source>
        <dbReference type="Pfam" id="PF05154"/>
    </source>
</evidence>
<comment type="caution">
    <text evidence="8">The sequence shown here is derived from an EMBL/GenBank/DDBJ whole genome shotgun (WGS) entry which is preliminary data.</text>
</comment>
<sequence length="113" mass="12341">MYCKSCGAEIPDDSIRCSQCGNDPHDASKQEVRHVKPEYEFVHAKSRLLAGLLQIFLCFLGAGRFYLGYVTTAVLQIFVTFITGGFGAIWPIIDGVLILTGSVQTDASGRPLE</sequence>
<keyword evidence="3 5" id="KW-1133">Transmembrane helix</keyword>
<dbReference type="InterPro" id="IPR026870">
    <property type="entry name" value="Zinc_ribbon_dom"/>
</dbReference>
<comment type="subcellular location">
    <subcellularLocation>
        <location evidence="1">Membrane</location>
        <topology evidence="1">Multi-pass membrane protein</topology>
    </subcellularLocation>
</comment>
<organism evidence="8 9">
    <name type="scientific">Candidatus Aphodoplasma excrementigallinarum</name>
    <dbReference type="NCBI Taxonomy" id="2840673"/>
    <lineage>
        <taxon>Bacteria</taxon>
        <taxon>Bacillati</taxon>
        <taxon>Bacillota</taxon>
        <taxon>Clostridia</taxon>
        <taxon>Eubacteriales</taxon>
        <taxon>Candidatus Aphodoplasma</taxon>
    </lineage>
</organism>
<evidence type="ECO:0000259" key="7">
    <source>
        <dbReference type="Pfam" id="PF13240"/>
    </source>
</evidence>
<feature type="transmembrane region" description="Helical" evidence="5">
    <location>
        <begin position="48"/>
        <end position="67"/>
    </location>
</feature>
<dbReference type="EMBL" id="DVOF01000147">
    <property type="protein sequence ID" value="HIV02951.1"/>
    <property type="molecule type" value="Genomic_DNA"/>
</dbReference>
<proteinExistence type="predicted"/>
<keyword evidence="2 5" id="KW-0812">Transmembrane</keyword>
<feature type="transmembrane region" description="Helical" evidence="5">
    <location>
        <begin position="73"/>
        <end position="93"/>
    </location>
</feature>
<reference evidence="8" key="2">
    <citation type="journal article" date="2021" name="PeerJ">
        <title>Extensive microbial diversity within the chicken gut microbiome revealed by metagenomics and culture.</title>
        <authorList>
            <person name="Gilroy R."/>
            <person name="Ravi A."/>
            <person name="Getino M."/>
            <person name="Pursley I."/>
            <person name="Horton D.L."/>
            <person name="Alikhan N.F."/>
            <person name="Baker D."/>
            <person name="Gharbi K."/>
            <person name="Hall N."/>
            <person name="Watson M."/>
            <person name="Adriaenssens E.M."/>
            <person name="Foster-Nyarko E."/>
            <person name="Jarju S."/>
            <person name="Secka A."/>
            <person name="Antonio M."/>
            <person name="Oren A."/>
            <person name="Chaudhuri R.R."/>
            <person name="La Ragione R."/>
            <person name="Hildebrand F."/>
            <person name="Pallen M.J."/>
        </authorList>
    </citation>
    <scope>NUCLEOTIDE SEQUENCE</scope>
    <source>
        <strain evidence="8">4920</strain>
    </source>
</reference>
<evidence type="ECO:0000256" key="3">
    <source>
        <dbReference type="ARBA" id="ARBA00022989"/>
    </source>
</evidence>
<protein>
    <submittedName>
        <fullName evidence="8">TM2 domain-containing protein</fullName>
    </submittedName>
</protein>
<feature type="domain" description="TM2" evidence="6">
    <location>
        <begin position="44"/>
        <end position="96"/>
    </location>
</feature>
<reference evidence="8" key="1">
    <citation type="submission" date="2020-10" db="EMBL/GenBank/DDBJ databases">
        <authorList>
            <person name="Gilroy R."/>
        </authorList>
    </citation>
    <scope>NUCLEOTIDE SEQUENCE</scope>
    <source>
        <strain evidence="8">4920</strain>
    </source>
</reference>
<gene>
    <name evidence="8" type="ORF">IAC74_05195</name>
</gene>
<evidence type="ECO:0000256" key="5">
    <source>
        <dbReference type="SAM" id="Phobius"/>
    </source>
</evidence>
<evidence type="ECO:0000256" key="2">
    <source>
        <dbReference type="ARBA" id="ARBA00022692"/>
    </source>
</evidence>
<feature type="domain" description="Zinc-ribbon" evidence="7">
    <location>
        <begin position="2"/>
        <end position="22"/>
    </location>
</feature>